<keyword evidence="4" id="KW-0670">Pyruvate</keyword>
<dbReference type="SUPFAM" id="SSF51735">
    <property type="entry name" value="NAD(P)-binding Rossmann-fold domains"/>
    <property type="match status" value="1"/>
</dbReference>
<dbReference type="PANTHER" id="PTHR43333:SF1">
    <property type="entry name" value="D-ISOMER SPECIFIC 2-HYDROXYACID DEHYDROGENASE NAD-BINDING DOMAIN-CONTAINING PROTEIN"/>
    <property type="match status" value="1"/>
</dbReference>
<keyword evidence="2" id="KW-0520">NAD</keyword>
<dbReference type="PATRIC" id="fig|1305737.6.peg.1115"/>
<reference evidence="4 5" key="1">
    <citation type="submission" date="2015-09" db="EMBL/GenBank/DDBJ databases">
        <title>Identification and resolution of microdiversity through metagenomic sequencing of parallel consortia.</title>
        <authorList>
            <person name="Nelson W.C."/>
            <person name="Romine M.F."/>
            <person name="Lindemann S.R."/>
        </authorList>
    </citation>
    <scope>NUCLEOTIDE SEQUENCE [LARGE SCALE GENOMIC DNA]</scope>
    <source>
        <strain evidence="4">HL-49</strain>
    </source>
</reference>
<comment type="caution">
    <text evidence="4">The sequence shown here is derived from an EMBL/GenBank/DDBJ whole genome shotgun (WGS) entry which is preliminary data.</text>
</comment>
<name>A0A0N8KHE7_9BACT</name>
<dbReference type="InterPro" id="IPR006140">
    <property type="entry name" value="D-isomer_DH_NAD-bd"/>
</dbReference>
<dbReference type="GO" id="GO:0051287">
    <property type="term" value="F:NAD binding"/>
    <property type="evidence" value="ECO:0007669"/>
    <property type="project" value="InterPro"/>
</dbReference>
<dbReference type="STRING" id="1305737.GCA_000526355_00867"/>
<accession>A0A0N8KHE7</accession>
<evidence type="ECO:0000313" key="4">
    <source>
        <dbReference type="EMBL" id="KPQ19530.1"/>
    </source>
</evidence>
<feature type="domain" description="D-isomer specific 2-hydroxyacid dehydrogenase NAD-binding" evidence="3">
    <location>
        <begin position="102"/>
        <end position="271"/>
    </location>
</feature>
<dbReference type="InterPro" id="IPR036291">
    <property type="entry name" value="NAD(P)-bd_dom_sf"/>
</dbReference>
<dbReference type="Gene3D" id="3.40.50.720">
    <property type="entry name" value="NAD(P)-binding Rossmann-like Domain"/>
    <property type="match status" value="2"/>
</dbReference>
<dbReference type="OrthoDB" id="9805416at2"/>
<dbReference type="Proteomes" id="UP000050421">
    <property type="component" value="Unassembled WGS sequence"/>
</dbReference>
<dbReference type="EMBL" id="LJXT01000008">
    <property type="protein sequence ID" value="KPQ19530.1"/>
    <property type="molecule type" value="Genomic_DNA"/>
</dbReference>
<dbReference type="eggNOG" id="COG0111">
    <property type="taxonomic scope" value="Bacteria"/>
</dbReference>
<dbReference type="AlphaFoldDB" id="A0A0N8KHE7"/>
<dbReference type="Pfam" id="PF02826">
    <property type="entry name" value="2-Hacid_dh_C"/>
    <property type="match status" value="1"/>
</dbReference>
<dbReference type="EC" id="1.1.1.79" evidence="4"/>
<sequence>MSLAIISPGRDPQPWIDAIRKQNDQLEIEVYPDIQYPEKVEVALLWQHPKGILADFPNLKMISSMGAGVDHILSDDSIPEDLPIVRIVDEKLTWSMTNYVVMGVLNFHRQVTRYQQLKEDRNWDMSEPEIPVTVGVMGVGALGFDVLEKLDFMGFSVAGFGFSEKDDFPYPYFPKEKLEEFLKQVNVLVCLLPLTSDTENILNKSLFEKVNPRTYLINVARGRHLVDEDLVDAISKGQLSGAMLDVYRKEPLPKDHPFWDNESIFMTPHIASVTNPEAASPQVVENIRRMEANEPLLNLVNRSRGY</sequence>
<organism evidence="4 5">
    <name type="scientific">Algoriphagus marincola HL-49</name>
    <dbReference type="NCBI Taxonomy" id="1305737"/>
    <lineage>
        <taxon>Bacteria</taxon>
        <taxon>Pseudomonadati</taxon>
        <taxon>Bacteroidota</taxon>
        <taxon>Cytophagia</taxon>
        <taxon>Cytophagales</taxon>
        <taxon>Cyclobacteriaceae</taxon>
        <taxon>Algoriphagus</taxon>
    </lineage>
</organism>
<dbReference type="SUPFAM" id="SSF52283">
    <property type="entry name" value="Formate/glycerate dehydrogenase catalytic domain-like"/>
    <property type="match status" value="1"/>
</dbReference>
<evidence type="ECO:0000259" key="3">
    <source>
        <dbReference type="Pfam" id="PF02826"/>
    </source>
</evidence>
<dbReference type="CDD" id="cd12164">
    <property type="entry name" value="GDH_like_2"/>
    <property type="match status" value="1"/>
</dbReference>
<evidence type="ECO:0000313" key="5">
    <source>
        <dbReference type="Proteomes" id="UP000050421"/>
    </source>
</evidence>
<dbReference type="PANTHER" id="PTHR43333">
    <property type="entry name" value="2-HACID_DH_C DOMAIN-CONTAINING PROTEIN"/>
    <property type="match status" value="1"/>
</dbReference>
<protein>
    <submittedName>
        <fullName evidence="4">Gyoxylate/hydroxypyruvate reductase A</fullName>
        <ecNumber evidence="4">1.1.1.79</ecNumber>
        <ecNumber evidence="4">1.1.1.81</ecNumber>
    </submittedName>
</protein>
<dbReference type="EC" id="1.1.1.81" evidence="4"/>
<dbReference type="GO" id="GO:0016618">
    <property type="term" value="F:hydroxypyruvate reductase [NAD(P)H] activity"/>
    <property type="evidence" value="ECO:0007669"/>
    <property type="project" value="UniProtKB-EC"/>
</dbReference>
<dbReference type="GO" id="GO:0030267">
    <property type="term" value="F:glyoxylate reductase (NADPH) activity"/>
    <property type="evidence" value="ECO:0007669"/>
    <property type="project" value="UniProtKB-EC"/>
</dbReference>
<evidence type="ECO:0000256" key="1">
    <source>
        <dbReference type="ARBA" id="ARBA00023002"/>
    </source>
</evidence>
<gene>
    <name evidence="4" type="primary">ghrA</name>
    <name evidence="4" type="ORF">HLUCCX10_02250</name>
</gene>
<evidence type="ECO:0000256" key="2">
    <source>
        <dbReference type="ARBA" id="ARBA00023027"/>
    </source>
</evidence>
<proteinExistence type="predicted"/>
<keyword evidence="1 4" id="KW-0560">Oxidoreductase</keyword>